<proteinExistence type="predicted"/>
<comment type="caution">
    <text evidence="2">The sequence shown here is derived from an EMBL/GenBank/DDBJ whole genome shotgun (WGS) entry which is preliminary data.</text>
</comment>
<evidence type="ECO:0000313" key="3">
    <source>
        <dbReference type="Proteomes" id="UP000291343"/>
    </source>
</evidence>
<dbReference type="SUPFAM" id="SSF52540">
    <property type="entry name" value="P-loop containing nucleoside triphosphate hydrolases"/>
    <property type="match status" value="1"/>
</dbReference>
<evidence type="ECO:0000256" key="1">
    <source>
        <dbReference type="ARBA" id="ARBA00022801"/>
    </source>
</evidence>
<dbReference type="PANTHER" id="PTHR45766:SF6">
    <property type="entry name" value="SWI_SNF-RELATED MATRIX-ASSOCIATED ACTIN-DEPENDENT REGULATOR OF CHROMATIN SUBFAMILY A-LIKE PROTEIN 1"/>
    <property type="match status" value="1"/>
</dbReference>
<dbReference type="GO" id="GO:0016787">
    <property type="term" value="F:hydrolase activity"/>
    <property type="evidence" value="ECO:0007669"/>
    <property type="project" value="UniProtKB-KW"/>
</dbReference>
<evidence type="ECO:0000313" key="2">
    <source>
        <dbReference type="EMBL" id="RZF43781.1"/>
    </source>
</evidence>
<dbReference type="GO" id="GO:0043596">
    <property type="term" value="C:nuclear replication fork"/>
    <property type="evidence" value="ECO:0007669"/>
    <property type="project" value="TreeGrafter"/>
</dbReference>
<dbReference type="PANTHER" id="PTHR45766">
    <property type="entry name" value="DNA ANNEALING HELICASE AND ENDONUCLEASE ZRANB3 FAMILY MEMBER"/>
    <property type="match status" value="1"/>
</dbReference>
<organism evidence="2 3">
    <name type="scientific">Laodelphax striatellus</name>
    <name type="common">Small brown planthopper</name>
    <name type="synonym">Delphax striatella</name>
    <dbReference type="NCBI Taxonomy" id="195883"/>
    <lineage>
        <taxon>Eukaryota</taxon>
        <taxon>Metazoa</taxon>
        <taxon>Ecdysozoa</taxon>
        <taxon>Arthropoda</taxon>
        <taxon>Hexapoda</taxon>
        <taxon>Insecta</taxon>
        <taxon>Pterygota</taxon>
        <taxon>Neoptera</taxon>
        <taxon>Paraneoptera</taxon>
        <taxon>Hemiptera</taxon>
        <taxon>Auchenorrhyncha</taxon>
        <taxon>Fulgoroidea</taxon>
        <taxon>Delphacidae</taxon>
        <taxon>Criomorphinae</taxon>
        <taxon>Laodelphax</taxon>
    </lineage>
</organism>
<dbReference type="AlphaFoldDB" id="A0A482XEM0"/>
<name>A0A482XEM0_LAOST</name>
<reference evidence="2 3" key="1">
    <citation type="journal article" date="2017" name="Gigascience">
        <title>Genome sequence of the small brown planthopper, Laodelphax striatellus.</title>
        <authorList>
            <person name="Zhu J."/>
            <person name="Jiang F."/>
            <person name="Wang X."/>
            <person name="Yang P."/>
            <person name="Bao Y."/>
            <person name="Zhao W."/>
            <person name="Wang W."/>
            <person name="Lu H."/>
            <person name="Wang Q."/>
            <person name="Cui N."/>
            <person name="Li J."/>
            <person name="Chen X."/>
            <person name="Luo L."/>
            <person name="Yu J."/>
            <person name="Kang L."/>
            <person name="Cui F."/>
        </authorList>
    </citation>
    <scope>NUCLEOTIDE SEQUENCE [LARGE SCALE GENOMIC DNA]</scope>
    <source>
        <strain evidence="2">Lst14</strain>
    </source>
</reference>
<keyword evidence="3" id="KW-1185">Reference proteome</keyword>
<dbReference type="STRING" id="195883.A0A482XEM0"/>
<dbReference type="GO" id="GO:0031297">
    <property type="term" value="P:replication fork processing"/>
    <property type="evidence" value="ECO:0007669"/>
    <property type="project" value="TreeGrafter"/>
</dbReference>
<sequence length="118" mass="13398">MLFRSKVRGLGPALIPIMDLFQAEDRVHRIGQADCVHIQYLLAKGTCDDFMWPLIESKLTVLNKVGLTSDSLKNTDVAETTMSKKQPDITDFLKDVRFDEDDDDDLLNSVMDNFDQCT</sequence>
<accession>A0A482XEM0</accession>
<dbReference type="Gene3D" id="3.40.50.300">
    <property type="entry name" value="P-loop containing nucleotide triphosphate hydrolases"/>
    <property type="match status" value="1"/>
</dbReference>
<dbReference type="EMBL" id="QKKF02012223">
    <property type="protein sequence ID" value="RZF43781.1"/>
    <property type="molecule type" value="Genomic_DNA"/>
</dbReference>
<dbReference type="GO" id="GO:0006281">
    <property type="term" value="P:DNA repair"/>
    <property type="evidence" value="ECO:0007669"/>
    <property type="project" value="TreeGrafter"/>
</dbReference>
<protein>
    <submittedName>
        <fullName evidence="2">Uncharacterized protein</fullName>
    </submittedName>
</protein>
<dbReference type="Proteomes" id="UP000291343">
    <property type="component" value="Unassembled WGS sequence"/>
</dbReference>
<dbReference type="InParanoid" id="A0A482XEM0"/>
<gene>
    <name evidence="2" type="ORF">LSTR_LSTR009204</name>
</gene>
<dbReference type="OrthoDB" id="2801544at2759"/>
<keyword evidence="1" id="KW-0378">Hydrolase</keyword>
<dbReference type="InterPro" id="IPR027417">
    <property type="entry name" value="P-loop_NTPase"/>
</dbReference>